<evidence type="ECO:0000256" key="1">
    <source>
        <dbReference type="SAM" id="MobiDB-lite"/>
    </source>
</evidence>
<reference evidence="2" key="1">
    <citation type="submission" date="2020-04" db="EMBL/GenBank/DDBJ databases">
        <authorList>
            <person name="Alioto T."/>
            <person name="Alioto T."/>
            <person name="Gomez Garrido J."/>
        </authorList>
    </citation>
    <scope>NUCLEOTIDE SEQUENCE</scope>
    <source>
        <strain evidence="2">A484AB</strain>
    </source>
</reference>
<evidence type="ECO:0000313" key="2">
    <source>
        <dbReference type="EMBL" id="CAB4046342.1"/>
    </source>
</evidence>
<feature type="region of interest" description="Disordered" evidence="1">
    <location>
        <begin position="30"/>
        <end position="68"/>
    </location>
</feature>
<feature type="compositionally biased region" description="Polar residues" evidence="1">
    <location>
        <begin position="47"/>
        <end position="68"/>
    </location>
</feature>
<organism evidence="2 3">
    <name type="scientific">Paramuricea clavata</name>
    <name type="common">Red gorgonian</name>
    <name type="synonym">Violescent sea-whip</name>
    <dbReference type="NCBI Taxonomy" id="317549"/>
    <lineage>
        <taxon>Eukaryota</taxon>
        <taxon>Metazoa</taxon>
        <taxon>Cnidaria</taxon>
        <taxon>Anthozoa</taxon>
        <taxon>Octocorallia</taxon>
        <taxon>Malacalcyonacea</taxon>
        <taxon>Plexauridae</taxon>
        <taxon>Paramuricea</taxon>
    </lineage>
</organism>
<dbReference type="Proteomes" id="UP001152795">
    <property type="component" value="Unassembled WGS sequence"/>
</dbReference>
<dbReference type="AlphaFoldDB" id="A0A7D9KNV6"/>
<sequence>MRGLAWEIEQKAEELKVELAEMRLRKRASHVVEKENNESDVNEAELNLSSGEINEVNGNNSGEVKLNNSERNSQVLSHEIVEDGELNTNCDRAHEGTVNGKQLFVSKNVVNLSSRELTHDEIELLPKGSNFCPTPKSIDKF</sequence>
<dbReference type="EMBL" id="CACRXK020050383">
    <property type="protein sequence ID" value="CAB4046342.1"/>
    <property type="molecule type" value="Genomic_DNA"/>
</dbReference>
<protein>
    <submittedName>
        <fullName evidence="2">Uncharacterized protein</fullName>
    </submittedName>
</protein>
<feature type="non-terminal residue" evidence="2">
    <location>
        <position position="141"/>
    </location>
</feature>
<keyword evidence="3" id="KW-1185">Reference proteome</keyword>
<gene>
    <name evidence="2" type="ORF">PACLA_8A032600</name>
</gene>
<evidence type="ECO:0000313" key="3">
    <source>
        <dbReference type="Proteomes" id="UP001152795"/>
    </source>
</evidence>
<proteinExistence type="predicted"/>
<comment type="caution">
    <text evidence="2">The sequence shown here is derived from an EMBL/GenBank/DDBJ whole genome shotgun (WGS) entry which is preliminary data.</text>
</comment>
<name>A0A7D9KNV6_PARCT</name>
<accession>A0A7D9KNV6</accession>